<keyword evidence="2" id="KW-1185">Reference proteome</keyword>
<proteinExistence type="predicted"/>
<evidence type="ECO:0000313" key="1">
    <source>
        <dbReference type="EMBL" id="AFL83934.1"/>
    </source>
</evidence>
<dbReference type="EMBL" id="CP003281">
    <property type="protein sequence ID" value="AFL83934.1"/>
    <property type="molecule type" value="Genomic_DNA"/>
</dbReference>
<sequence>MKTLKLTFTMLLISVVWSYAQTIPMTMFEKIKDQQVPAAVLKTFETEFGQIKSSIQKGAWYAHFEHTVNKPADQGTAGTSRAIPLHYSYIGKIDGKKVEIKFTPKGKLAATKGVEEKTSN</sequence>
<accession>I3Z3W6</accession>
<dbReference type="AlphaFoldDB" id="I3Z3W6"/>
<dbReference type="HOGENOM" id="CLU_2045118_0_0_10"/>
<gene>
    <name evidence="1" type="ordered locus">Belba_1307</name>
</gene>
<protein>
    <submittedName>
        <fullName evidence="1">Uncharacterized protein</fullName>
    </submittedName>
</protein>
<evidence type="ECO:0000313" key="2">
    <source>
        <dbReference type="Proteomes" id="UP000006050"/>
    </source>
</evidence>
<name>I3Z3W6_BELBD</name>
<dbReference type="KEGG" id="bbd:Belba_1307"/>
<dbReference type="RefSeq" id="WP_014771931.1">
    <property type="nucleotide sequence ID" value="NC_018010.1"/>
</dbReference>
<organism evidence="1 2">
    <name type="scientific">Belliella baltica (strain DSM 15883 / CIP 108006 / LMG 21964 / BA134)</name>
    <dbReference type="NCBI Taxonomy" id="866536"/>
    <lineage>
        <taxon>Bacteria</taxon>
        <taxon>Pseudomonadati</taxon>
        <taxon>Bacteroidota</taxon>
        <taxon>Cytophagia</taxon>
        <taxon>Cytophagales</taxon>
        <taxon>Cyclobacteriaceae</taxon>
        <taxon>Belliella</taxon>
    </lineage>
</organism>
<dbReference type="Proteomes" id="UP000006050">
    <property type="component" value="Chromosome"/>
</dbReference>
<reference evidence="2" key="1">
    <citation type="submission" date="2012-06" db="EMBL/GenBank/DDBJ databases">
        <title>The complete genome of Belliella baltica DSM 15883.</title>
        <authorList>
            <person name="Lucas S."/>
            <person name="Copeland A."/>
            <person name="Lapidus A."/>
            <person name="Goodwin L."/>
            <person name="Pitluck S."/>
            <person name="Peters L."/>
            <person name="Mikhailova N."/>
            <person name="Davenport K."/>
            <person name="Kyrpides N."/>
            <person name="Mavromatis K."/>
            <person name="Pagani I."/>
            <person name="Ivanova N."/>
            <person name="Ovchinnikova G."/>
            <person name="Zeytun A."/>
            <person name="Detter J.C."/>
            <person name="Han C."/>
            <person name="Land M."/>
            <person name="Hauser L."/>
            <person name="Markowitz V."/>
            <person name="Cheng J.-F."/>
            <person name="Hugenholtz P."/>
            <person name="Woyke T."/>
            <person name="Wu D."/>
            <person name="Tindall B."/>
            <person name="Pomrenke H."/>
            <person name="Brambilla E."/>
            <person name="Klenk H.-P."/>
            <person name="Eisen J.A."/>
        </authorList>
    </citation>
    <scope>NUCLEOTIDE SEQUENCE [LARGE SCALE GENOMIC DNA]</scope>
    <source>
        <strain evidence="2">DSM 15883 / CIP 108006 / LMG 21964 / BA134</strain>
    </source>
</reference>